<reference evidence="1 2" key="1">
    <citation type="submission" date="2018-02" db="EMBL/GenBank/DDBJ databases">
        <title>FDA/CDC Antimicrobial Resistant Isolate Bank Genome Sequencing.</title>
        <authorList>
            <person name="Benahmed F.H."/>
            <person name="Lutgring J.D."/>
            <person name="Yoo B."/>
            <person name="Machado M."/>
            <person name="Brown A."/>
            <person name="McAllister G."/>
            <person name="Perry A."/>
            <person name="Halpin A.L."/>
            <person name="Vavikolanu K."/>
            <person name="Ott S."/>
            <person name="Zhao X."/>
            <person name="Tallon L.J."/>
            <person name="Sadzewicz L."/>
            <person name="Aluvathingal J."/>
            <person name="Nadendla S."/>
            <person name="Voskania-kordi A."/>
            <person name="Simonyan V."/>
            <person name="Patel J."/>
            <person name="Shawar R.M."/>
        </authorList>
    </citation>
    <scope>NUCLEOTIDE SEQUENCE [LARGE SCALE GENOMIC DNA]</scope>
    <source>
        <strain evidence="1 2">AR_0356</strain>
        <plasmid evidence="1 2">unnamed2</plasmid>
    </source>
</reference>
<dbReference type="AlphaFoldDB" id="A0A2R3J5U6"/>
<organism evidence="1 2">
    <name type="scientific">Pseudomonas paraeruginosa</name>
    <dbReference type="NCBI Taxonomy" id="2994495"/>
    <lineage>
        <taxon>Bacteria</taxon>
        <taxon>Pseudomonadati</taxon>
        <taxon>Pseudomonadota</taxon>
        <taxon>Gammaproteobacteria</taxon>
        <taxon>Pseudomonadales</taxon>
        <taxon>Pseudomonadaceae</taxon>
        <taxon>Pseudomonas</taxon>
    </lineage>
</organism>
<evidence type="ECO:0000313" key="2">
    <source>
        <dbReference type="Proteomes" id="UP000238390"/>
    </source>
</evidence>
<accession>A0A2R3J5U6</accession>
<evidence type="ECO:0000313" key="1">
    <source>
        <dbReference type="EMBL" id="AVK09534.1"/>
    </source>
</evidence>
<protein>
    <submittedName>
        <fullName evidence="1">Uncharacterized protein</fullName>
    </submittedName>
</protein>
<geneLocation type="plasmid" evidence="1 2">
    <name>unnamed2</name>
</geneLocation>
<gene>
    <name evidence="1" type="ORF">CSB93_6617</name>
</gene>
<dbReference type="EMBL" id="CP027170">
    <property type="protein sequence ID" value="AVK09534.1"/>
    <property type="molecule type" value="Genomic_DNA"/>
</dbReference>
<dbReference type="Proteomes" id="UP000238390">
    <property type="component" value="Plasmid unnamed2"/>
</dbReference>
<keyword evidence="1" id="KW-0614">Plasmid</keyword>
<sequence length="47" mass="4843">MAGRSHSSVPCVFSPPAIAGVGRAGQRRAVEAGWVLSRCASAGVRFE</sequence>
<name>A0A2R3J5U6_9PSED</name>
<proteinExistence type="predicted"/>
<keyword evidence="2" id="KW-1185">Reference proteome</keyword>